<gene>
    <name evidence="18" type="ORF">DWV45_01800</name>
</gene>
<evidence type="ECO:0000256" key="15">
    <source>
        <dbReference type="ARBA" id="ARBA00069898"/>
    </source>
</evidence>
<protein>
    <recommendedName>
        <fullName evidence="15">Threonylcarbamoyladenosine tRNA methylthiotransferase MtaB</fullName>
        <ecNumber evidence="3">2.8.4.5</ecNumber>
    </recommendedName>
    <alternativeName>
        <fullName evidence="12">tRNA-t(6)A37 methylthiotransferase</fullName>
    </alternativeName>
</protein>
<dbReference type="Gene3D" id="3.80.30.20">
    <property type="entry name" value="tm_1862 like domain"/>
    <property type="match status" value="1"/>
</dbReference>
<dbReference type="InterPro" id="IPR020612">
    <property type="entry name" value="Methylthiotransferase_CS"/>
</dbReference>
<evidence type="ECO:0000256" key="13">
    <source>
        <dbReference type="ARBA" id="ARBA00051661"/>
    </source>
</evidence>
<evidence type="ECO:0000256" key="5">
    <source>
        <dbReference type="ARBA" id="ARBA00022490"/>
    </source>
</evidence>
<evidence type="ECO:0000256" key="1">
    <source>
        <dbReference type="ARBA" id="ARBA00001966"/>
    </source>
</evidence>
<keyword evidence="7" id="KW-0949">S-adenosyl-L-methionine</keyword>
<proteinExistence type="inferred from homology"/>
<dbReference type="PROSITE" id="PS51918">
    <property type="entry name" value="RADICAL_SAM"/>
    <property type="match status" value="1"/>
</dbReference>
<evidence type="ECO:0000313" key="19">
    <source>
        <dbReference type="Proteomes" id="UP000283683"/>
    </source>
</evidence>
<dbReference type="InterPro" id="IPR005839">
    <property type="entry name" value="Methylthiotransferase"/>
</dbReference>
<evidence type="ECO:0000256" key="2">
    <source>
        <dbReference type="ARBA" id="ARBA00002399"/>
    </source>
</evidence>
<dbReference type="InterPro" id="IPR034557">
    <property type="entry name" value="ThrcA_tRNA_MEthiotransferase"/>
</dbReference>
<dbReference type="RefSeq" id="WP_118326262.1">
    <property type="nucleotide sequence ID" value="NZ_QSAZ01000002.1"/>
</dbReference>
<name>A0A413DQ72_9FIRM</name>
<comment type="catalytic activity">
    <reaction evidence="13">
        <text>N(6)-L-threonylcarbamoyladenosine(37) in tRNA + (sulfur carrier)-SH + AH2 + 2 S-adenosyl-L-methionine = 2-methylsulfanyl-N(6)-L-threonylcarbamoyladenosine(37) in tRNA + (sulfur carrier)-H + 5'-deoxyadenosine + L-methionine + A + S-adenosyl-L-homocysteine + 2 H(+)</text>
        <dbReference type="Rhea" id="RHEA:37075"/>
        <dbReference type="Rhea" id="RHEA-COMP:10163"/>
        <dbReference type="Rhea" id="RHEA-COMP:11092"/>
        <dbReference type="Rhea" id="RHEA-COMP:14737"/>
        <dbReference type="Rhea" id="RHEA-COMP:14739"/>
        <dbReference type="ChEBI" id="CHEBI:13193"/>
        <dbReference type="ChEBI" id="CHEBI:15378"/>
        <dbReference type="ChEBI" id="CHEBI:17319"/>
        <dbReference type="ChEBI" id="CHEBI:17499"/>
        <dbReference type="ChEBI" id="CHEBI:29917"/>
        <dbReference type="ChEBI" id="CHEBI:57844"/>
        <dbReference type="ChEBI" id="CHEBI:57856"/>
        <dbReference type="ChEBI" id="CHEBI:59789"/>
        <dbReference type="ChEBI" id="CHEBI:64428"/>
        <dbReference type="ChEBI" id="CHEBI:74418"/>
        <dbReference type="ChEBI" id="CHEBI:74420"/>
        <dbReference type="EC" id="2.8.4.5"/>
    </reaction>
</comment>
<keyword evidence="10" id="KW-0408">Iron</keyword>
<feature type="domain" description="Radical SAM core" evidence="17">
    <location>
        <begin position="139"/>
        <end position="369"/>
    </location>
</feature>
<keyword evidence="11" id="KW-0411">Iron-sulfur</keyword>
<keyword evidence="8" id="KW-0819">tRNA processing</keyword>
<dbReference type="SUPFAM" id="SSF102114">
    <property type="entry name" value="Radical SAM enzymes"/>
    <property type="match status" value="1"/>
</dbReference>
<evidence type="ECO:0000256" key="7">
    <source>
        <dbReference type="ARBA" id="ARBA00022691"/>
    </source>
</evidence>
<evidence type="ECO:0000313" key="18">
    <source>
        <dbReference type="EMBL" id="RGW88897.1"/>
    </source>
</evidence>
<evidence type="ECO:0000256" key="10">
    <source>
        <dbReference type="ARBA" id="ARBA00023004"/>
    </source>
</evidence>
<dbReference type="EMBL" id="QSAZ01000002">
    <property type="protein sequence ID" value="RGW88897.1"/>
    <property type="molecule type" value="Genomic_DNA"/>
</dbReference>
<dbReference type="InterPro" id="IPR038135">
    <property type="entry name" value="Methylthiotransferase_N_sf"/>
</dbReference>
<accession>A0A413DQ72</accession>
<evidence type="ECO:0000256" key="4">
    <source>
        <dbReference type="ARBA" id="ARBA00022485"/>
    </source>
</evidence>
<organism evidence="18 19">
    <name type="scientific">Agathobacter rectalis</name>
    <dbReference type="NCBI Taxonomy" id="39491"/>
    <lineage>
        <taxon>Bacteria</taxon>
        <taxon>Bacillati</taxon>
        <taxon>Bacillota</taxon>
        <taxon>Clostridia</taxon>
        <taxon>Lachnospirales</taxon>
        <taxon>Lachnospiraceae</taxon>
        <taxon>Agathobacter</taxon>
    </lineage>
</organism>
<dbReference type="SFLD" id="SFLDG01061">
    <property type="entry name" value="methylthiotransferase"/>
    <property type="match status" value="1"/>
</dbReference>
<sequence length="434" mass="49685">MKKAALHNLGCKVNAYETEAMQHLLEEAGYEIVPFTQKADVYVINTCSVTNMADRKSRQMLHKAKKNNPDSIVVAAGCYVQTSEKEVLNDLSVDIVIGNDRKHDLVRLLEEYSLDSVNDTVDDINDGKHDFEELFIDQTKEHTRAFIKVQDGCNQFCSYCIIPYARGRVRSRRFENVIAEVERLAANGFKEVVLTGIHLSSYGVDFEEATGLLELIQAVNAVKGIERIRLGSLEPKIVTEHFASELSKLDKICPHFHLSLQSGCDATLKRMNRKYTTKEYERCCELLRKYFVHPAITTDVIVGFPGETEEEFEQTKAYLEHIHFYEMHIFKYSKRKGTRAAVMPDQIDEQVKAARSEKLIALGHDMSKEFRKFYIGKNEEVLFEEKAVIGDKEYFVGYTKEYVKVAKKTDENLENQIVSGRISGMLTDEILLFE</sequence>
<dbReference type="PANTHER" id="PTHR11918">
    <property type="entry name" value="RADICAL SAM PROTEINS"/>
    <property type="match status" value="1"/>
</dbReference>
<dbReference type="PROSITE" id="PS01278">
    <property type="entry name" value="MTTASE_RADICAL"/>
    <property type="match status" value="1"/>
</dbReference>
<comment type="similarity">
    <text evidence="14">Belongs to the methylthiotransferase family. MtaB subfamily.</text>
</comment>
<evidence type="ECO:0000259" key="16">
    <source>
        <dbReference type="PROSITE" id="PS51449"/>
    </source>
</evidence>
<evidence type="ECO:0000256" key="11">
    <source>
        <dbReference type="ARBA" id="ARBA00023014"/>
    </source>
</evidence>
<dbReference type="FunFam" id="3.80.30.20:FF:000001">
    <property type="entry name" value="tRNA-2-methylthio-N(6)-dimethylallyladenosine synthase 2"/>
    <property type="match status" value="1"/>
</dbReference>
<dbReference type="FunFam" id="3.40.50.12160:FF:000004">
    <property type="entry name" value="Threonylcarbamoyladenosine tRNA methylthiotransferase MtaB"/>
    <property type="match status" value="1"/>
</dbReference>
<keyword evidence="6 18" id="KW-0808">Transferase</keyword>
<keyword evidence="9" id="KW-0479">Metal-binding</keyword>
<comment type="function">
    <text evidence="2">Catalyzes the methylthiolation of N6-threonylcarbamoyladenosine (t(6)A), leading to the formation of 2-methylthio-N6-threonylcarbamoyladenosine (ms(2)t(6)A) at position 37 in tRNAs that read codons beginning with adenine.</text>
</comment>
<dbReference type="InterPro" id="IPR023404">
    <property type="entry name" value="rSAM_horseshoe"/>
</dbReference>
<comment type="cofactor">
    <cofactor evidence="1">
        <name>[4Fe-4S] cluster</name>
        <dbReference type="ChEBI" id="CHEBI:49883"/>
    </cofactor>
</comment>
<dbReference type="GO" id="GO:0035598">
    <property type="term" value="F:tRNA (N(6)-L-threonylcarbamoyladenosine(37)-C(2))-methylthiotransferase activity"/>
    <property type="evidence" value="ECO:0007669"/>
    <property type="project" value="UniProtKB-EC"/>
</dbReference>
<keyword evidence="5" id="KW-0963">Cytoplasm</keyword>
<evidence type="ECO:0000256" key="3">
    <source>
        <dbReference type="ARBA" id="ARBA00013273"/>
    </source>
</evidence>
<evidence type="ECO:0000256" key="14">
    <source>
        <dbReference type="ARBA" id="ARBA00061574"/>
    </source>
</evidence>
<dbReference type="InterPro" id="IPR013848">
    <property type="entry name" value="Methylthiotransferase_N"/>
</dbReference>
<dbReference type="EC" id="2.8.4.5" evidence="3"/>
<dbReference type="AlphaFoldDB" id="A0A413DQ72"/>
<comment type="caution">
    <text evidence="18">The sequence shown here is derived from an EMBL/GenBank/DDBJ whole genome shotgun (WGS) entry which is preliminary data.</text>
</comment>
<evidence type="ECO:0000256" key="9">
    <source>
        <dbReference type="ARBA" id="ARBA00022723"/>
    </source>
</evidence>
<feature type="domain" description="MTTase N-terminal" evidence="16">
    <location>
        <begin position="2"/>
        <end position="114"/>
    </location>
</feature>
<dbReference type="GO" id="GO:0046872">
    <property type="term" value="F:metal ion binding"/>
    <property type="evidence" value="ECO:0007669"/>
    <property type="project" value="UniProtKB-KW"/>
</dbReference>
<dbReference type="InterPro" id="IPR058240">
    <property type="entry name" value="rSAM_sf"/>
</dbReference>
<dbReference type="CDD" id="cd01335">
    <property type="entry name" value="Radical_SAM"/>
    <property type="match status" value="1"/>
</dbReference>
<dbReference type="SFLD" id="SFLDG01082">
    <property type="entry name" value="B12-binding_domain_containing"/>
    <property type="match status" value="1"/>
</dbReference>
<dbReference type="Pfam" id="PF04055">
    <property type="entry name" value="Radical_SAM"/>
    <property type="match status" value="1"/>
</dbReference>
<dbReference type="InterPro" id="IPR006638">
    <property type="entry name" value="Elp3/MiaA/NifB-like_rSAM"/>
</dbReference>
<evidence type="ECO:0000256" key="6">
    <source>
        <dbReference type="ARBA" id="ARBA00022679"/>
    </source>
</evidence>
<dbReference type="SMART" id="SM00729">
    <property type="entry name" value="Elp3"/>
    <property type="match status" value="1"/>
</dbReference>
<dbReference type="InterPro" id="IPR006467">
    <property type="entry name" value="MiaB-like_bact"/>
</dbReference>
<evidence type="ECO:0000256" key="12">
    <source>
        <dbReference type="ARBA" id="ARBA00031213"/>
    </source>
</evidence>
<dbReference type="PROSITE" id="PS51449">
    <property type="entry name" value="MTTASE_N"/>
    <property type="match status" value="1"/>
</dbReference>
<dbReference type="Gene3D" id="3.40.50.12160">
    <property type="entry name" value="Methylthiotransferase, N-terminal domain"/>
    <property type="match status" value="1"/>
</dbReference>
<dbReference type="NCBIfam" id="TIGR00089">
    <property type="entry name" value="MiaB/RimO family radical SAM methylthiotransferase"/>
    <property type="match status" value="1"/>
</dbReference>
<keyword evidence="4" id="KW-0004">4Fe-4S</keyword>
<evidence type="ECO:0000259" key="17">
    <source>
        <dbReference type="PROSITE" id="PS51918"/>
    </source>
</evidence>
<dbReference type="InterPro" id="IPR007197">
    <property type="entry name" value="rSAM"/>
</dbReference>
<dbReference type="GO" id="GO:0051539">
    <property type="term" value="F:4 iron, 4 sulfur cluster binding"/>
    <property type="evidence" value="ECO:0007669"/>
    <property type="project" value="UniProtKB-KW"/>
</dbReference>
<dbReference type="Pfam" id="PF00919">
    <property type="entry name" value="UPF0004"/>
    <property type="match status" value="1"/>
</dbReference>
<dbReference type="Proteomes" id="UP000283683">
    <property type="component" value="Unassembled WGS sequence"/>
</dbReference>
<dbReference type="SFLD" id="SFLDF00295">
    <property type="entry name" value="threonylcarbamoyladenosine_tRN"/>
    <property type="match status" value="1"/>
</dbReference>
<dbReference type="NCBIfam" id="TIGR01579">
    <property type="entry name" value="MiaB-like-C"/>
    <property type="match status" value="1"/>
</dbReference>
<evidence type="ECO:0000256" key="8">
    <source>
        <dbReference type="ARBA" id="ARBA00022694"/>
    </source>
</evidence>
<dbReference type="SFLD" id="SFLDS00029">
    <property type="entry name" value="Radical_SAM"/>
    <property type="match status" value="1"/>
</dbReference>
<dbReference type="PANTHER" id="PTHR11918:SF45">
    <property type="entry name" value="THREONYLCARBAMOYLADENOSINE TRNA METHYLTHIOTRANSFERASE"/>
    <property type="match status" value="1"/>
</dbReference>
<reference evidence="18 19" key="1">
    <citation type="submission" date="2018-08" db="EMBL/GenBank/DDBJ databases">
        <title>A genome reference for cultivated species of the human gut microbiota.</title>
        <authorList>
            <person name="Zou Y."/>
            <person name="Xue W."/>
            <person name="Luo G."/>
        </authorList>
    </citation>
    <scope>NUCLEOTIDE SEQUENCE [LARGE SCALE GENOMIC DNA]</scope>
    <source>
        <strain evidence="18 19">AF06-19</strain>
    </source>
</reference>